<reference evidence="2 3" key="1">
    <citation type="submission" date="2017-11" db="EMBL/GenBank/DDBJ databases">
        <title>Bradyrhizobium forestalis sp. nov., an efficient nitrogen-fixing bacterium isolated from nodules of forest legume species in the Amazon.</title>
        <authorList>
            <person name="Costa E.M."/>
            <person name="Guimaraes A."/>
            <person name="Carvalho T.S."/>
            <person name="Rodrigues T.L."/>
            <person name="Ribeiro P.R.A."/>
            <person name="Lebbe L."/>
            <person name="Willems A."/>
            <person name="Moreira F.M.S."/>
        </authorList>
    </citation>
    <scope>NUCLEOTIDE SEQUENCE [LARGE SCALE GENOMIC DNA]</scope>
    <source>
        <strain evidence="2 3">INPA54B</strain>
    </source>
</reference>
<feature type="region of interest" description="Disordered" evidence="1">
    <location>
        <begin position="44"/>
        <end position="79"/>
    </location>
</feature>
<dbReference type="EMBL" id="PGVG01000056">
    <property type="protein sequence ID" value="PJG50574.1"/>
    <property type="molecule type" value="Genomic_DNA"/>
</dbReference>
<sequence>MGACCSPYLRCHSPRKRGMQYAAASRLNHNCLWNTGSPAFAGDDSERVAARVRPSRPRLTSSATPADRSSPCPSLAARR</sequence>
<proteinExistence type="predicted"/>
<evidence type="ECO:0000313" key="3">
    <source>
        <dbReference type="Proteomes" id="UP000231194"/>
    </source>
</evidence>
<evidence type="ECO:0000256" key="1">
    <source>
        <dbReference type="SAM" id="MobiDB-lite"/>
    </source>
</evidence>
<keyword evidence="3" id="KW-1185">Reference proteome</keyword>
<organism evidence="2 3">
    <name type="scientific">Bradyrhizobium forestalis</name>
    <dbReference type="NCBI Taxonomy" id="1419263"/>
    <lineage>
        <taxon>Bacteria</taxon>
        <taxon>Pseudomonadati</taxon>
        <taxon>Pseudomonadota</taxon>
        <taxon>Alphaproteobacteria</taxon>
        <taxon>Hyphomicrobiales</taxon>
        <taxon>Nitrobacteraceae</taxon>
        <taxon>Bradyrhizobium</taxon>
    </lineage>
</organism>
<gene>
    <name evidence="2" type="ORF">CVM73_35575</name>
</gene>
<comment type="caution">
    <text evidence="2">The sequence shown here is derived from an EMBL/GenBank/DDBJ whole genome shotgun (WGS) entry which is preliminary data.</text>
</comment>
<accession>A0A2M8QYD1</accession>
<dbReference type="AlphaFoldDB" id="A0A2M8QYD1"/>
<protein>
    <submittedName>
        <fullName evidence="2">Uncharacterized protein</fullName>
    </submittedName>
</protein>
<evidence type="ECO:0000313" key="2">
    <source>
        <dbReference type="EMBL" id="PJG50574.1"/>
    </source>
</evidence>
<name>A0A2M8QYD1_9BRAD</name>
<dbReference type="Proteomes" id="UP000231194">
    <property type="component" value="Unassembled WGS sequence"/>
</dbReference>